<organism evidence="7 8">
    <name type="scientific">Cohaesibacter celericrescens</name>
    <dbReference type="NCBI Taxonomy" id="2067669"/>
    <lineage>
        <taxon>Bacteria</taxon>
        <taxon>Pseudomonadati</taxon>
        <taxon>Pseudomonadota</taxon>
        <taxon>Alphaproteobacteria</taxon>
        <taxon>Hyphomicrobiales</taxon>
        <taxon>Cohaesibacteraceae</taxon>
    </lineage>
</organism>
<dbReference type="InterPro" id="IPR001789">
    <property type="entry name" value="Sig_transdc_resp-reg_receiver"/>
</dbReference>
<evidence type="ECO:0000256" key="5">
    <source>
        <dbReference type="SAM" id="MobiDB-lite"/>
    </source>
</evidence>
<proteinExistence type="predicted"/>
<sequence>MEHHAAYGLDVESLDIVIVDDSKTVLTMIRSMISGLKVARVRSYDRGDLALHAIMQEPPNVILTDLAMSPMSGMQLLQLVRQQTMAPLCFIPVIVLTAHATERRVAQLFELGAHHVMSKPMSSAALQQRLRSIVMDPRMLRLVGGRYVIDGMHEVLEEKRSKMRTLNKARQFHEEVLPNAVESQRNVDDIITGRVEYDEEKGRTIRLASPGMRIGDYLRKGDFVGKDTAKAKDNTKPVGRAQRSRFAGVGRRRG</sequence>
<feature type="region of interest" description="Disordered" evidence="5">
    <location>
        <begin position="228"/>
        <end position="254"/>
    </location>
</feature>
<dbReference type="Gene3D" id="3.40.50.2300">
    <property type="match status" value="1"/>
</dbReference>
<dbReference type="InterPro" id="IPR050595">
    <property type="entry name" value="Bact_response_regulator"/>
</dbReference>
<dbReference type="PROSITE" id="PS50110">
    <property type="entry name" value="RESPONSE_REGULATORY"/>
    <property type="match status" value="1"/>
</dbReference>
<dbReference type="RefSeq" id="WP_101533444.1">
    <property type="nucleotide sequence ID" value="NZ_JBFHIU010000006.1"/>
</dbReference>
<keyword evidence="2" id="KW-0805">Transcription regulation</keyword>
<dbReference type="Pfam" id="PF00072">
    <property type="entry name" value="Response_reg"/>
    <property type="match status" value="1"/>
</dbReference>
<dbReference type="SMART" id="SM00448">
    <property type="entry name" value="REC"/>
    <property type="match status" value="1"/>
</dbReference>
<evidence type="ECO:0000256" key="4">
    <source>
        <dbReference type="PROSITE-ProRule" id="PRU00169"/>
    </source>
</evidence>
<dbReference type="PANTHER" id="PTHR44591">
    <property type="entry name" value="STRESS RESPONSE REGULATOR PROTEIN 1"/>
    <property type="match status" value="1"/>
</dbReference>
<gene>
    <name evidence="7" type="ORF">C0081_08805</name>
</gene>
<keyword evidence="8" id="KW-1185">Reference proteome</keyword>
<evidence type="ECO:0000256" key="2">
    <source>
        <dbReference type="ARBA" id="ARBA00023015"/>
    </source>
</evidence>
<protein>
    <submittedName>
        <fullName evidence="7">Response regulator</fullName>
    </submittedName>
</protein>
<evidence type="ECO:0000313" key="7">
    <source>
        <dbReference type="EMBL" id="PLW77426.1"/>
    </source>
</evidence>
<dbReference type="PANTHER" id="PTHR44591:SF3">
    <property type="entry name" value="RESPONSE REGULATORY DOMAIN-CONTAINING PROTEIN"/>
    <property type="match status" value="1"/>
</dbReference>
<evidence type="ECO:0000259" key="6">
    <source>
        <dbReference type="PROSITE" id="PS50110"/>
    </source>
</evidence>
<dbReference type="SUPFAM" id="SSF52172">
    <property type="entry name" value="CheY-like"/>
    <property type="match status" value="1"/>
</dbReference>
<feature type="domain" description="Response regulatory" evidence="6">
    <location>
        <begin position="15"/>
        <end position="134"/>
    </location>
</feature>
<feature type="modified residue" description="4-aspartylphosphate" evidence="4">
    <location>
        <position position="65"/>
    </location>
</feature>
<dbReference type="AlphaFoldDB" id="A0A2N5XSC7"/>
<evidence type="ECO:0000256" key="3">
    <source>
        <dbReference type="ARBA" id="ARBA00023163"/>
    </source>
</evidence>
<dbReference type="Proteomes" id="UP000234881">
    <property type="component" value="Unassembled WGS sequence"/>
</dbReference>
<reference evidence="7 8" key="1">
    <citation type="submission" date="2018-01" db="EMBL/GenBank/DDBJ databases">
        <title>The draft genome sequence of Cohaesibacter sp. H1304.</title>
        <authorList>
            <person name="Wang N.-N."/>
            <person name="Du Z.-J."/>
        </authorList>
    </citation>
    <scope>NUCLEOTIDE SEQUENCE [LARGE SCALE GENOMIC DNA]</scope>
    <source>
        <strain evidence="7 8">H1304</strain>
    </source>
</reference>
<dbReference type="InterPro" id="IPR011006">
    <property type="entry name" value="CheY-like_superfamily"/>
</dbReference>
<dbReference type="OrthoDB" id="8447276at2"/>
<dbReference type="EMBL" id="PKUQ01000016">
    <property type="protein sequence ID" value="PLW77426.1"/>
    <property type="molecule type" value="Genomic_DNA"/>
</dbReference>
<accession>A0A2N5XSC7</accession>
<evidence type="ECO:0000256" key="1">
    <source>
        <dbReference type="ARBA" id="ARBA00022553"/>
    </source>
</evidence>
<keyword evidence="1 4" id="KW-0597">Phosphoprotein</keyword>
<dbReference type="GO" id="GO:0000160">
    <property type="term" value="P:phosphorelay signal transduction system"/>
    <property type="evidence" value="ECO:0007669"/>
    <property type="project" value="InterPro"/>
</dbReference>
<name>A0A2N5XSC7_9HYPH</name>
<comment type="caution">
    <text evidence="7">The sequence shown here is derived from an EMBL/GenBank/DDBJ whole genome shotgun (WGS) entry which is preliminary data.</text>
</comment>
<keyword evidence="3" id="KW-0804">Transcription</keyword>
<evidence type="ECO:0000313" key="8">
    <source>
        <dbReference type="Proteomes" id="UP000234881"/>
    </source>
</evidence>
<dbReference type="CDD" id="cd00156">
    <property type="entry name" value="REC"/>
    <property type="match status" value="1"/>
</dbReference>